<keyword evidence="5" id="KW-0418">Kinase</keyword>
<evidence type="ECO:0000313" key="12">
    <source>
        <dbReference type="Proteomes" id="UP001500212"/>
    </source>
</evidence>
<evidence type="ECO:0000256" key="5">
    <source>
        <dbReference type="ARBA" id="ARBA00022777"/>
    </source>
</evidence>
<feature type="domain" description="Protein kinase" evidence="10">
    <location>
        <begin position="15"/>
        <end position="274"/>
    </location>
</feature>
<keyword evidence="9" id="KW-1133">Transmembrane helix</keyword>
<keyword evidence="9" id="KW-0812">Transmembrane</keyword>
<evidence type="ECO:0000256" key="6">
    <source>
        <dbReference type="ARBA" id="ARBA00022840"/>
    </source>
</evidence>
<proteinExistence type="inferred from homology"/>
<gene>
    <name evidence="11" type="ORF">GCM10023195_16920</name>
</gene>
<feature type="transmembrane region" description="Helical" evidence="9">
    <location>
        <begin position="345"/>
        <end position="363"/>
    </location>
</feature>
<evidence type="ECO:0000256" key="9">
    <source>
        <dbReference type="SAM" id="Phobius"/>
    </source>
</evidence>
<comment type="caution">
    <text evidence="11">The sequence shown here is derived from an EMBL/GenBank/DDBJ whole genome shotgun (WGS) entry which is preliminary data.</text>
</comment>
<feature type="transmembrane region" description="Helical" evidence="9">
    <location>
        <begin position="395"/>
        <end position="421"/>
    </location>
</feature>
<protein>
    <recommendedName>
        <fullName evidence="2">non-specific serine/threonine protein kinase</fullName>
        <ecNumber evidence="2">2.7.11.1</ecNumber>
    </recommendedName>
</protein>
<sequence>MGGDYRAGDVIDGRFVLKEQLGSGGMGRVWRAHHRHLEIDVALKQLVLPATDAAEIPEELSARARREGRTLARLPPHPGIVSVRDLITVDGLPWLVMDLIEGRSLKETVYRDGPLTEERTAALAGQLVTALRFVHDHGVLHRDLKPGNILIDAAGDATLVDFGIAVHADDTTLTQSGALIGTPGYLDPERLRGQPPVEASDLFCLAATLYFALKGRAPFRRDNPGATVHATLYERPLFEPASGTLAELIEDLLAPAAADRPSAEEALDRLHAMRTPVPAQHPATEAGPGEATDVGPSRQGTAGVSATSSELPADTREDRVAVTGQVGPADAPEPRRWWPFMVRSALGLLAFLLPLTLGMGTAHPAADGSYLTGAFLLPLGVAAIVAVAGMRVTRCAGVVALPLFTEAIVLVVGLPVGLLVGALAGDFFAGAVLGGAAFGALGANIGGSVLKEDLESWGIATGSTLFIVAVWIALVETVGYLTQHWAVHSTVGFLNTWAGGLVRLLS</sequence>
<dbReference type="InterPro" id="IPR000719">
    <property type="entry name" value="Prot_kinase_dom"/>
</dbReference>
<feature type="region of interest" description="Disordered" evidence="8">
    <location>
        <begin position="278"/>
        <end position="328"/>
    </location>
</feature>
<dbReference type="RefSeq" id="WP_345350978.1">
    <property type="nucleotide sequence ID" value="NZ_BAABHJ010000005.1"/>
</dbReference>
<evidence type="ECO:0000256" key="1">
    <source>
        <dbReference type="ARBA" id="ARBA00010886"/>
    </source>
</evidence>
<accession>A0ABP8TGQ8</accession>
<keyword evidence="12" id="KW-1185">Reference proteome</keyword>
<organism evidence="11 12">
    <name type="scientific">Actinoallomurus liliacearum</name>
    <dbReference type="NCBI Taxonomy" id="1080073"/>
    <lineage>
        <taxon>Bacteria</taxon>
        <taxon>Bacillati</taxon>
        <taxon>Actinomycetota</taxon>
        <taxon>Actinomycetes</taxon>
        <taxon>Streptosporangiales</taxon>
        <taxon>Thermomonosporaceae</taxon>
        <taxon>Actinoallomurus</taxon>
    </lineage>
</organism>
<dbReference type="PROSITE" id="PS00107">
    <property type="entry name" value="PROTEIN_KINASE_ATP"/>
    <property type="match status" value="1"/>
</dbReference>
<feature type="compositionally biased region" description="Polar residues" evidence="8">
    <location>
        <begin position="298"/>
        <end position="310"/>
    </location>
</feature>
<keyword evidence="6 7" id="KW-0067">ATP-binding</keyword>
<dbReference type="SUPFAM" id="SSF56112">
    <property type="entry name" value="Protein kinase-like (PK-like)"/>
    <property type="match status" value="1"/>
</dbReference>
<dbReference type="PROSITE" id="PS00108">
    <property type="entry name" value="PROTEIN_KINASE_ST"/>
    <property type="match status" value="1"/>
</dbReference>
<dbReference type="PANTHER" id="PTHR43671:SF13">
    <property type="entry name" value="SERINE_THREONINE-PROTEIN KINASE NEK2"/>
    <property type="match status" value="1"/>
</dbReference>
<dbReference type="Pfam" id="PF00069">
    <property type="entry name" value="Pkinase"/>
    <property type="match status" value="1"/>
</dbReference>
<keyword evidence="9" id="KW-0472">Membrane</keyword>
<keyword evidence="3" id="KW-0808">Transferase</keyword>
<evidence type="ECO:0000256" key="2">
    <source>
        <dbReference type="ARBA" id="ARBA00012513"/>
    </source>
</evidence>
<feature type="transmembrane region" description="Helical" evidence="9">
    <location>
        <begin position="457"/>
        <end position="474"/>
    </location>
</feature>
<evidence type="ECO:0000256" key="7">
    <source>
        <dbReference type="PROSITE-ProRule" id="PRU10141"/>
    </source>
</evidence>
<evidence type="ECO:0000313" key="11">
    <source>
        <dbReference type="EMBL" id="GAA4604924.1"/>
    </source>
</evidence>
<dbReference type="InterPro" id="IPR017441">
    <property type="entry name" value="Protein_kinase_ATP_BS"/>
</dbReference>
<reference evidence="12" key="1">
    <citation type="journal article" date="2019" name="Int. J. Syst. Evol. Microbiol.">
        <title>The Global Catalogue of Microorganisms (GCM) 10K type strain sequencing project: providing services to taxonomists for standard genome sequencing and annotation.</title>
        <authorList>
            <consortium name="The Broad Institute Genomics Platform"/>
            <consortium name="The Broad Institute Genome Sequencing Center for Infectious Disease"/>
            <person name="Wu L."/>
            <person name="Ma J."/>
        </authorList>
    </citation>
    <scope>NUCLEOTIDE SEQUENCE [LARGE SCALE GENOMIC DNA]</scope>
    <source>
        <strain evidence="12">JCM 17938</strain>
    </source>
</reference>
<dbReference type="PROSITE" id="PS50011">
    <property type="entry name" value="PROTEIN_KINASE_DOM"/>
    <property type="match status" value="1"/>
</dbReference>
<dbReference type="EMBL" id="BAABHJ010000005">
    <property type="protein sequence ID" value="GAA4604924.1"/>
    <property type="molecule type" value="Genomic_DNA"/>
</dbReference>
<name>A0ABP8TGQ8_9ACTN</name>
<dbReference type="Gene3D" id="1.10.510.10">
    <property type="entry name" value="Transferase(Phosphotransferase) domain 1"/>
    <property type="match status" value="1"/>
</dbReference>
<dbReference type="InterPro" id="IPR011009">
    <property type="entry name" value="Kinase-like_dom_sf"/>
</dbReference>
<dbReference type="Gene3D" id="3.30.200.20">
    <property type="entry name" value="Phosphorylase Kinase, domain 1"/>
    <property type="match status" value="1"/>
</dbReference>
<dbReference type="PANTHER" id="PTHR43671">
    <property type="entry name" value="SERINE/THREONINE-PROTEIN KINASE NEK"/>
    <property type="match status" value="1"/>
</dbReference>
<evidence type="ECO:0000256" key="4">
    <source>
        <dbReference type="ARBA" id="ARBA00022741"/>
    </source>
</evidence>
<dbReference type="InterPro" id="IPR008271">
    <property type="entry name" value="Ser/Thr_kinase_AS"/>
</dbReference>
<comment type="similarity">
    <text evidence="1">Belongs to the protein kinase superfamily. NEK Ser/Thr protein kinase family. NIMA subfamily.</text>
</comment>
<feature type="transmembrane region" description="Helical" evidence="9">
    <location>
        <begin position="369"/>
        <end position="388"/>
    </location>
</feature>
<dbReference type="SMART" id="SM00220">
    <property type="entry name" value="S_TKc"/>
    <property type="match status" value="1"/>
</dbReference>
<feature type="transmembrane region" description="Helical" evidence="9">
    <location>
        <begin position="427"/>
        <end position="445"/>
    </location>
</feature>
<dbReference type="InterPro" id="IPR050660">
    <property type="entry name" value="NEK_Ser/Thr_kinase"/>
</dbReference>
<evidence type="ECO:0000259" key="10">
    <source>
        <dbReference type="PROSITE" id="PS50011"/>
    </source>
</evidence>
<evidence type="ECO:0000256" key="8">
    <source>
        <dbReference type="SAM" id="MobiDB-lite"/>
    </source>
</evidence>
<dbReference type="EC" id="2.7.11.1" evidence="2"/>
<dbReference type="Proteomes" id="UP001500212">
    <property type="component" value="Unassembled WGS sequence"/>
</dbReference>
<keyword evidence="4 7" id="KW-0547">Nucleotide-binding</keyword>
<evidence type="ECO:0000256" key="3">
    <source>
        <dbReference type="ARBA" id="ARBA00022679"/>
    </source>
</evidence>
<feature type="binding site" evidence="7">
    <location>
        <position position="44"/>
    </location>
    <ligand>
        <name>ATP</name>
        <dbReference type="ChEBI" id="CHEBI:30616"/>
    </ligand>
</feature>
<dbReference type="CDD" id="cd14014">
    <property type="entry name" value="STKc_PknB_like"/>
    <property type="match status" value="1"/>
</dbReference>